<dbReference type="InterPro" id="IPR023606">
    <property type="entry name" value="CoA-Trfase_III_dom_1_sf"/>
</dbReference>
<reference evidence="2 3" key="1">
    <citation type="submission" date="2019-03" db="EMBL/GenBank/DDBJ databases">
        <title>Genomic Encyclopedia of Type Strains, Phase IV (KMG-IV): sequencing the most valuable type-strain genomes for metagenomic binning, comparative biology and taxonomic classification.</title>
        <authorList>
            <person name="Goeker M."/>
        </authorList>
    </citation>
    <scope>NUCLEOTIDE SEQUENCE [LARGE SCALE GENOMIC DNA]</scope>
    <source>
        <strain evidence="2 3">DSM 24591</strain>
    </source>
</reference>
<name>A0A4R3MDM0_9BURK</name>
<dbReference type="SUPFAM" id="SSF89796">
    <property type="entry name" value="CoA-transferase family III (CaiB/BaiF)"/>
    <property type="match status" value="2"/>
</dbReference>
<dbReference type="PANTHER" id="PTHR48207:SF3">
    <property type="entry name" value="SUCCINATE--HYDROXYMETHYLGLUTARATE COA-TRANSFERASE"/>
    <property type="match status" value="1"/>
</dbReference>
<evidence type="ECO:0000313" key="3">
    <source>
        <dbReference type="Proteomes" id="UP000295525"/>
    </source>
</evidence>
<organism evidence="2 3">
    <name type="scientific">Paralcaligenes ureilyticus</name>
    <dbReference type="NCBI Taxonomy" id="627131"/>
    <lineage>
        <taxon>Bacteria</taxon>
        <taxon>Pseudomonadati</taxon>
        <taxon>Pseudomonadota</taxon>
        <taxon>Betaproteobacteria</taxon>
        <taxon>Burkholderiales</taxon>
        <taxon>Alcaligenaceae</taxon>
        <taxon>Paralcaligenes</taxon>
    </lineage>
</organism>
<keyword evidence="3" id="KW-1185">Reference proteome</keyword>
<dbReference type="GO" id="GO:0008410">
    <property type="term" value="F:CoA-transferase activity"/>
    <property type="evidence" value="ECO:0007669"/>
    <property type="project" value="TreeGrafter"/>
</dbReference>
<keyword evidence="1 2" id="KW-0808">Transferase</keyword>
<comment type="caution">
    <text evidence="2">The sequence shown here is derived from an EMBL/GenBank/DDBJ whole genome shotgun (WGS) entry which is preliminary data.</text>
</comment>
<dbReference type="Gene3D" id="3.40.50.10540">
    <property type="entry name" value="Crotonobetainyl-coa:carnitine coa-transferase, domain 1"/>
    <property type="match status" value="2"/>
</dbReference>
<accession>A0A4R3MDM0</accession>
<dbReference type="RefSeq" id="WP_132580399.1">
    <property type="nucleotide sequence ID" value="NZ_SMAJ01000003.1"/>
</dbReference>
<evidence type="ECO:0000313" key="2">
    <source>
        <dbReference type="EMBL" id="TCT09625.1"/>
    </source>
</evidence>
<dbReference type="OrthoDB" id="9058532at2"/>
<sequence>MDREQHSQTEVTSLANLTVLQWGESVACGFAAKLLTDFGARVILVKDTIPSPHQHIPDPLFHDYLDHDKQVIDLDSSSPSGRNELSTLIKDADILLEDHAPGSLSTMNLTYDAIASVNPAIIMASVTPFGQNGPYSNFHASDLEISYLSGLAHLTPRDITPGNAEQPPLKMPASLVSIYAGISAAGAALAALHNRRASGAGTHVDISTLESLLPTLRRELALSQYEDITASRFMRVWKLAPWGVKPCKDGYVFLQVVEEHHWKGLVDMMGSPEWATDPRYLNPDYRFQERAEIEHLLTPWLMQQTRRTLAWEAQRRAVPFAPVNNVADILQIPQLHHREFFVTGSRSDQRPYISLSHPFKFSVCAAPPAAQAARPLEPDVRQKNTAPLAGVRIIDFGHVWAGPYCAATLADMGADVIKIESQHRIDIHRRQGPYPNKAPGLNHSAVWNAQNRGKRSVTLNLSTPEGRKLAKDLIAQSDVVIENFSPGVMKRLGLDYQSLCKVKPDIIMASLSAFGQDGPQKAYVGYGPSLDAWAGLNVLTAYRDGAPNALGGVFPDTGSALFAVVAILAALSDRHRHARGQYIDVSELEVSILLAADRALDCINGGEPSKTGNTDPAAIHQGVYRCKDDQTWIAVSALDLGTWKKLCMVLNRPDLRDNPDMIDPIARSARKYEIDQVLSDWCSVRTPLEAMQQLQRVSVPAGVAHDVPTLLQDPQLKERGYFKTVYHPEMGDQVLYGPIWRMRNMPDCIQRPAPTLGQHNREVLRGWLGMTDPEIEALTDKKVVY</sequence>
<dbReference type="InterPro" id="IPR044855">
    <property type="entry name" value="CoA-Trfase_III_dom3_sf"/>
</dbReference>
<dbReference type="PANTHER" id="PTHR48207">
    <property type="entry name" value="SUCCINATE--HYDROXYMETHYLGLUTARATE COA-TRANSFERASE"/>
    <property type="match status" value="1"/>
</dbReference>
<evidence type="ECO:0000256" key="1">
    <source>
        <dbReference type="ARBA" id="ARBA00022679"/>
    </source>
</evidence>
<proteinExistence type="predicted"/>
<dbReference type="Gene3D" id="3.30.1540.10">
    <property type="entry name" value="formyl-coa transferase, domain 3"/>
    <property type="match status" value="2"/>
</dbReference>
<dbReference type="EMBL" id="SMAJ01000003">
    <property type="protein sequence ID" value="TCT09625.1"/>
    <property type="molecule type" value="Genomic_DNA"/>
</dbReference>
<dbReference type="AlphaFoldDB" id="A0A4R3MDM0"/>
<gene>
    <name evidence="2" type="ORF">EDC26_103244</name>
</gene>
<dbReference type="InterPro" id="IPR050483">
    <property type="entry name" value="CoA-transferase_III_domain"/>
</dbReference>
<protein>
    <submittedName>
        <fullName evidence="2">Crotonobetainyl-CoA:carnitine CoA-transferase CaiB-like acyl-CoA transferase</fullName>
    </submittedName>
</protein>
<dbReference type="Pfam" id="PF02515">
    <property type="entry name" value="CoA_transf_3"/>
    <property type="match status" value="2"/>
</dbReference>
<dbReference type="InterPro" id="IPR003673">
    <property type="entry name" value="CoA-Trfase_fam_III"/>
</dbReference>
<dbReference type="Proteomes" id="UP000295525">
    <property type="component" value="Unassembled WGS sequence"/>
</dbReference>